<dbReference type="PANTHER" id="PTHR22911">
    <property type="entry name" value="ACYL-MALONYL CONDENSING ENZYME-RELATED"/>
    <property type="match status" value="1"/>
</dbReference>
<gene>
    <name evidence="5" type="ORF">BG53_01190</name>
</gene>
<dbReference type="Proteomes" id="UP000053750">
    <property type="component" value="Unassembled WGS sequence"/>
</dbReference>
<dbReference type="Gene3D" id="1.10.3730.20">
    <property type="match status" value="1"/>
</dbReference>
<feature type="transmembrane region" description="Helical" evidence="3">
    <location>
        <begin position="33"/>
        <end position="53"/>
    </location>
</feature>
<dbReference type="PANTHER" id="PTHR22911:SF137">
    <property type="entry name" value="SOLUTE CARRIER FAMILY 35 MEMBER G2-RELATED"/>
    <property type="match status" value="1"/>
</dbReference>
<organism evidence="5 6">
    <name type="scientific">Paenibacillus darwinianus</name>
    <dbReference type="NCBI Taxonomy" id="1380763"/>
    <lineage>
        <taxon>Bacteria</taxon>
        <taxon>Bacillati</taxon>
        <taxon>Bacillota</taxon>
        <taxon>Bacilli</taxon>
        <taxon>Bacillales</taxon>
        <taxon>Paenibacillaceae</taxon>
        <taxon>Paenibacillus</taxon>
    </lineage>
</organism>
<proteinExistence type="inferred from homology"/>
<dbReference type="AlphaFoldDB" id="A0A9W5W7T6"/>
<dbReference type="SUPFAM" id="SSF103481">
    <property type="entry name" value="Multidrug resistance efflux transporter EmrE"/>
    <property type="match status" value="1"/>
</dbReference>
<dbReference type="InterPro" id="IPR037185">
    <property type="entry name" value="EmrE-like"/>
</dbReference>
<comment type="subcellular location">
    <subcellularLocation>
        <location evidence="1">Endomembrane system</location>
        <topology evidence="1">Multi-pass membrane protein</topology>
    </subcellularLocation>
</comment>
<reference evidence="5 6" key="1">
    <citation type="submission" date="2014-02" db="EMBL/GenBank/DDBJ databases">
        <title>Genome sequence of Paenibacillus darwinianus reveals adaptive mechanisms for survival in Antarctic soils.</title>
        <authorList>
            <person name="Dsouza M."/>
            <person name="Taylor M.W."/>
            <person name="Turner S.J."/>
            <person name="Aislabie J."/>
        </authorList>
    </citation>
    <scope>NUCLEOTIDE SEQUENCE [LARGE SCALE GENOMIC DNA]</scope>
    <source>
        <strain evidence="5 6">CE1</strain>
    </source>
</reference>
<evidence type="ECO:0000256" key="1">
    <source>
        <dbReference type="ARBA" id="ARBA00004127"/>
    </source>
</evidence>
<keyword evidence="3" id="KW-0472">Membrane</keyword>
<comment type="caution">
    <text evidence="5">The sequence shown here is derived from an EMBL/GenBank/DDBJ whole genome shotgun (WGS) entry which is preliminary data.</text>
</comment>
<feature type="transmembrane region" description="Helical" evidence="3">
    <location>
        <begin position="65"/>
        <end position="85"/>
    </location>
</feature>
<dbReference type="OrthoDB" id="2678513at2"/>
<evidence type="ECO:0000259" key="4">
    <source>
        <dbReference type="Pfam" id="PF00892"/>
    </source>
</evidence>
<comment type="similarity">
    <text evidence="2">Belongs to the EamA transporter family.</text>
</comment>
<protein>
    <submittedName>
        <fullName evidence="5">Membrane protein</fullName>
    </submittedName>
</protein>
<dbReference type="EMBL" id="JFHU01000113">
    <property type="protein sequence ID" value="EXX88899.1"/>
    <property type="molecule type" value="Genomic_DNA"/>
</dbReference>
<feature type="transmembrane region" description="Helical" evidence="3">
    <location>
        <begin position="91"/>
        <end position="112"/>
    </location>
</feature>
<evidence type="ECO:0000256" key="2">
    <source>
        <dbReference type="ARBA" id="ARBA00007362"/>
    </source>
</evidence>
<keyword evidence="6" id="KW-1185">Reference proteome</keyword>
<accession>A0A9W5W7T6</accession>
<keyword evidence="3" id="KW-0812">Transmembrane</keyword>
<feature type="transmembrane region" description="Helical" evidence="3">
    <location>
        <begin position="119"/>
        <end position="136"/>
    </location>
</feature>
<dbReference type="GO" id="GO:0016020">
    <property type="term" value="C:membrane"/>
    <property type="evidence" value="ECO:0007669"/>
    <property type="project" value="InterPro"/>
</dbReference>
<feature type="domain" description="EamA" evidence="4">
    <location>
        <begin position="3"/>
        <end position="136"/>
    </location>
</feature>
<keyword evidence="3" id="KW-1133">Transmembrane helix</keyword>
<dbReference type="Pfam" id="PF00892">
    <property type="entry name" value="EamA"/>
    <property type="match status" value="1"/>
</dbReference>
<sequence>MLYVIILMVTFIWGINGIIDRQALQTGHPLEVNFITAFTMLIVALVYLMAAKLGGMPFQFHRNTVLFAMTNGILVPTAYVVFLYALSRGSLTTVVTITATYPIVTFVLAVLLMNEAVSASKVAGMALIVLGLFLFVRQS</sequence>
<evidence type="ECO:0000313" key="5">
    <source>
        <dbReference type="EMBL" id="EXX88899.1"/>
    </source>
</evidence>
<evidence type="ECO:0000313" key="6">
    <source>
        <dbReference type="Proteomes" id="UP000053750"/>
    </source>
</evidence>
<name>A0A9W5W7T6_9BACL</name>
<evidence type="ECO:0000256" key="3">
    <source>
        <dbReference type="SAM" id="Phobius"/>
    </source>
</evidence>
<dbReference type="RefSeq" id="WP_051587642.1">
    <property type="nucleotide sequence ID" value="NZ_KK082134.1"/>
</dbReference>
<dbReference type="InterPro" id="IPR000620">
    <property type="entry name" value="EamA_dom"/>
</dbReference>